<evidence type="ECO:0000313" key="2">
    <source>
        <dbReference type="EMBL" id="PFX19579.1"/>
    </source>
</evidence>
<dbReference type="GO" id="GO:0005581">
    <property type="term" value="C:collagen trimer"/>
    <property type="evidence" value="ECO:0007669"/>
    <property type="project" value="UniProtKB-KW"/>
</dbReference>
<dbReference type="PANTHER" id="PTHR24023:SF1082">
    <property type="entry name" value="COLLAGEN TRIPLE HELIX REPEAT"/>
    <property type="match status" value="1"/>
</dbReference>
<protein>
    <submittedName>
        <fullName evidence="2">Collagen alpha-4(VI) chain</fullName>
    </submittedName>
</protein>
<reference evidence="3" key="1">
    <citation type="journal article" date="2017" name="bioRxiv">
        <title>Comparative analysis of the genomes of Stylophora pistillata and Acropora digitifera provides evidence for extensive differences between species of corals.</title>
        <authorList>
            <person name="Voolstra C.R."/>
            <person name="Li Y."/>
            <person name="Liew Y.J."/>
            <person name="Baumgarten S."/>
            <person name="Zoccola D."/>
            <person name="Flot J.-F."/>
            <person name="Tambutte S."/>
            <person name="Allemand D."/>
            <person name="Aranda M."/>
        </authorList>
    </citation>
    <scope>NUCLEOTIDE SEQUENCE [LARGE SCALE GENOMIC DNA]</scope>
</reference>
<evidence type="ECO:0000256" key="1">
    <source>
        <dbReference type="SAM" id="MobiDB-lite"/>
    </source>
</evidence>
<dbReference type="GO" id="GO:0031012">
    <property type="term" value="C:extracellular matrix"/>
    <property type="evidence" value="ECO:0007669"/>
    <property type="project" value="TreeGrafter"/>
</dbReference>
<dbReference type="GO" id="GO:0005615">
    <property type="term" value="C:extracellular space"/>
    <property type="evidence" value="ECO:0007669"/>
    <property type="project" value="TreeGrafter"/>
</dbReference>
<feature type="compositionally biased region" description="Basic and acidic residues" evidence="1">
    <location>
        <begin position="1"/>
        <end position="22"/>
    </location>
</feature>
<feature type="region of interest" description="Disordered" evidence="1">
    <location>
        <begin position="1"/>
        <end position="177"/>
    </location>
</feature>
<dbReference type="Proteomes" id="UP000225706">
    <property type="component" value="Unassembled WGS sequence"/>
</dbReference>
<feature type="compositionally biased region" description="Basic and acidic residues" evidence="1">
    <location>
        <begin position="58"/>
        <end position="70"/>
    </location>
</feature>
<sequence>MGEFDGYHEIDHRQEGASKEGPEGPPGPKGDKGDTGSQGPKGEKGDTGPQGPAGSKGDTGDKGDKGDKGDTGTAGVRGPQGPKGDTGSQGPKGDAGPQGPKGDAGPQGARGAKGSKGDKGDKGDTGSQGLQGPAGSRGPTGPRGLQGVKGDKGDKGDRGPQGPQGPTGPAGSGSNIDLSDLKKKITFTSTHGADRQVTGLSDQPLSGTAAVNLNKLNTELAKKADSSTVLNGLSGKADTSAVMLLDGSQKMTGNLDMNGKDVINTKRENYLGMSTAQQATYENSNTLVSRYEAGSIKRHLEGLLTMNCLSNATQVYVDNLKKTVPTFRGHNDKQTLDAHGRKIVNLPTTFSDKDEAVSMNYVDTTVMNVHTIAQRKLSNDLSYIMSKNGQFSDEDDITGKAITDQIVLYPTNPRTKPFDLLLDTAKGYYSSRFGVQMYQADISAYTVVCEVCWLSSKVDPNSVTVTATSSVETISTQRSNRFENHLITLLHMTKWSTATPNFLMFDVVIKNKAGQAPDQKLPIYVIIYGSKGYHNSLPKDVWTSWYSFANGGTHINSKLTLEFEPSVASSAVTKKYVDDIRTSLQRNINTKATKTALTNATKKIWYRGNCAHNNASQVTFYVNGTSDHTTNVTQSDNADFTVNSSDNTKLIVVNAGLYLVTYIDGVQSQHLHNLKFTLSNSFVTTASGILMPLPNTRKAWVNTTNTVLMYFQANTSLSIATDNSATLLDGLAWSHLLIAKQD</sequence>
<dbReference type="OrthoDB" id="5990555at2759"/>
<dbReference type="AlphaFoldDB" id="A0A2B4RRZ4"/>
<keyword evidence="3" id="KW-1185">Reference proteome</keyword>
<proteinExistence type="predicted"/>
<evidence type="ECO:0000313" key="3">
    <source>
        <dbReference type="Proteomes" id="UP000225706"/>
    </source>
</evidence>
<dbReference type="PANTHER" id="PTHR24023">
    <property type="entry name" value="COLLAGEN ALPHA"/>
    <property type="match status" value="1"/>
</dbReference>
<dbReference type="InterPro" id="IPR008160">
    <property type="entry name" value="Collagen"/>
</dbReference>
<organism evidence="2 3">
    <name type="scientific">Stylophora pistillata</name>
    <name type="common">Smooth cauliflower coral</name>
    <dbReference type="NCBI Taxonomy" id="50429"/>
    <lineage>
        <taxon>Eukaryota</taxon>
        <taxon>Metazoa</taxon>
        <taxon>Cnidaria</taxon>
        <taxon>Anthozoa</taxon>
        <taxon>Hexacorallia</taxon>
        <taxon>Scleractinia</taxon>
        <taxon>Astrocoeniina</taxon>
        <taxon>Pocilloporidae</taxon>
        <taxon>Stylophora</taxon>
    </lineage>
</organism>
<dbReference type="EMBL" id="LSMT01000354">
    <property type="protein sequence ID" value="PFX19579.1"/>
    <property type="molecule type" value="Genomic_DNA"/>
</dbReference>
<dbReference type="Pfam" id="PF01391">
    <property type="entry name" value="Collagen"/>
    <property type="match status" value="2"/>
</dbReference>
<gene>
    <name evidence="2" type="primary">Col6a4</name>
    <name evidence="2" type="ORF">AWC38_SpisGene16011</name>
</gene>
<dbReference type="InterPro" id="IPR050149">
    <property type="entry name" value="Collagen_superfamily"/>
</dbReference>
<comment type="caution">
    <text evidence="2">The sequence shown here is derived from an EMBL/GenBank/DDBJ whole genome shotgun (WGS) entry which is preliminary data.</text>
</comment>
<feature type="compositionally biased region" description="Basic and acidic residues" evidence="1">
    <location>
        <begin position="115"/>
        <end position="124"/>
    </location>
</feature>
<keyword evidence="2" id="KW-0176">Collagen</keyword>
<accession>A0A2B4RRZ4</accession>
<feature type="compositionally biased region" description="Basic and acidic residues" evidence="1">
    <location>
        <begin position="149"/>
        <end position="158"/>
    </location>
</feature>
<name>A0A2B4RRZ4_STYPI</name>